<feature type="domain" description="Alpha/beta hydrolase fold-5" evidence="1">
    <location>
        <begin position="71"/>
        <end position="227"/>
    </location>
</feature>
<dbReference type="GO" id="GO:0016787">
    <property type="term" value="F:hydrolase activity"/>
    <property type="evidence" value="ECO:0007669"/>
    <property type="project" value="UniProtKB-KW"/>
</dbReference>
<keyword evidence="3" id="KW-1185">Reference proteome</keyword>
<dbReference type="Pfam" id="PF12695">
    <property type="entry name" value="Abhydrolase_5"/>
    <property type="match status" value="1"/>
</dbReference>
<protein>
    <submittedName>
        <fullName evidence="2">Alpha/beta hydrolase</fullName>
    </submittedName>
</protein>
<dbReference type="InterPro" id="IPR029058">
    <property type="entry name" value="AB_hydrolase_fold"/>
</dbReference>
<evidence type="ECO:0000313" key="3">
    <source>
        <dbReference type="Proteomes" id="UP000244962"/>
    </source>
</evidence>
<accession>A0A2U1THJ6</accession>
<gene>
    <name evidence="2" type="ORF">DF223_03255</name>
</gene>
<comment type="caution">
    <text evidence="2">The sequence shown here is derived from an EMBL/GenBank/DDBJ whole genome shotgun (WGS) entry which is preliminary data.</text>
</comment>
<evidence type="ECO:0000313" key="2">
    <source>
        <dbReference type="EMBL" id="PWC08367.1"/>
    </source>
</evidence>
<sequence>MTSARRLGRVALWVLAAIVLAGVIGAVWLHQVMAGDRDRALEAWQNDAIEITDTETGIVMEPASGATSTGLVFVPGAKVDPYAYLYKLSGIVENGTTVVITKPTLNLAFADLRPLDAFTTNAPRIDEWFVGGHSLGGVKSCQYASDTSVAGLVFFGSYCATDLSGTDLPVLSYVAQNDGLSTPQNIEDAAGLLPADTITVELPGANHADFGDYGVQPGDGESTVDDSDVRDAITDEFQAWLDALEP</sequence>
<dbReference type="KEGG" id="myl:C3E77_09435"/>
<evidence type="ECO:0000259" key="1">
    <source>
        <dbReference type="Pfam" id="PF12695"/>
    </source>
</evidence>
<dbReference type="EMBL" id="QEFB01000001">
    <property type="protein sequence ID" value="PWC08367.1"/>
    <property type="molecule type" value="Genomic_DNA"/>
</dbReference>
<dbReference type="AlphaFoldDB" id="A0A2U1THJ6"/>
<reference evidence="3" key="1">
    <citation type="submission" date="2018-04" db="EMBL/GenBank/DDBJ databases">
        <authorList>
            <person name="Liu S."/>
            <person name="Wang Z."/>
            <person name="Li J."/>
        </authorList>
    </citation>
    <scope>NUCLEOTIDE SEQUENCE [LARGE SCALE GENOMIC DNA]</scope>
    <source>
        <strain evidence="3">622</strain>
    </source>
</reference>
<proteinExistence type="predicted"/>
<dbReference type="OrthoDB" id="9780932at2"/>
<keyword evidence="2" id="KW-0378">Hydrolase</keyword>
<dbReference type="Gene3D" id="3.40.50.1820">
    <property type="entry name" value="alpha/beta hydrolase"/>
    <property type="match status" value="1"/>
</dbReference>
<dbReference type="InterPro" id="IPR029059">
    <property type="entry name" value="AB_hydrolase_5"/>
</dbReference>
<dbReference type="SUPFAM" id="SSF53474">
    <property type="entry name" value="alpha/beta-Hydrolases"/>
    <property type="match status" value="1"/>
</dbReference>
<dbReference type="Proteomes" id="UP000244962">
    <property type="component" value="Unassembled WGS sequence"/>
</dbReference>
<name>A0A2U1THJ6_9MICO</name>
<organism evidence="2 3">
    <name type="scientific">Mycetocola zhujimingii</name>
    <dbReference type="NCBI Taxonomy" id="2079792"/>
    <lineage>
        <taxon>Bacteria</taxon>
        <taxon>Bacillati</taxon>
        <taxon>Actinomycetota</taxon>
        <taxon>Actinomycetes</taxon>
        <taxon>Micrococcales</taxon>
        <taxon>Microbacteriaceae</taxon>
        <taxon>Mycetocola</taxon>
    </lineage>
</organism>